<keyword evidence="5" id="KW-0256">Endoplasmic reticulum</keyword>
<comment type="subcellular location">
    <subcellularLocation>
        <location evidence="1">Endoplasmic reticulum membrane</location>
        <topology evidence="1">Single-pass membrane protein</topology>
    </subcellularLocation>
</comment>
<keyword evidence="4" id="KW-0812">Transmembrane</keyword>
<gene>
    <name evidence="8" type="ORF">B4U79_15827</name>
</gene>
<comment type="caution">
    <text evidence="8">The sequence shown here is derived from an EMBL/GenBank/DDBJ whole genome shotgun (WGS) entry which is preliminary data.</text>
</comment>
<dbReference type="STRING" id="1965070.A0A443QQC5"/>
<dbReference type="AlphaFoldDB" id="A0A443QQC5"/>
<dbReference type="GO" id="GO:0006488">
    <property type="term" value="P:dolichol-linked oligosaccharide biosynthetic process"/>
    <property type="evidence" value="ECO:0007669"/>
    <property type="project" value="InterPro"/>
</dbReference>
<evidence type="ECO:0000313" key="8">
    <source>
        <dbReference type="EMBL" id="RWS05254.1"/>
    </source>
</evidence>
<dbReference type="Proteomes" id="UP000285301">
    <property type="component" value="Unassembled WGS sequence"/>
</dbReference>
<protein>
    <recommendedName>
        <fullName evidence="3">UDP-N-acetylglucosamine transferase subunit ALG14</fullName>
    </recommendedName>
</protein>
<dbReference type="InterPro" id="IPR013969">
    <property type="entry name" value="Oligosacch_biosynth_Alg14"/>
</dbReference>
<evidence type="ECO:0000256" key="4">
    <source>
        <dbReference type="ARBA" id="ARBA00022692"/>
    </source>
</evidence>
<proteinExistence type="inferred from homology"/>
<keyword evidence="9" id="KW-1185">Reference proteome</keyword>
<keyword evidence="6" id="KW-1133">Transmembrane helix</keyword>
<evidence type="ECO:0000313" key="9">
    <source>
        <dbReference type="Proteomes" id="UP000285301"/>
    </source>
</evidence>
<dbReference type="EMBL" id="NCKU01004922">
    <property type="protein sequence ID" value="RWS05254.1"/>
    <property type="molecule type" value="Genomic_DNA"/>
</dbReference>
<evidence type="ECO:0000256" key="2">
    <source>
        <dbReference type="ARBA" id="ARBA00009731"/>
    </source>
</evidence>
<dbReference type="Pfam" id="PF08660">
    <property type="entry name" value="Alg14"/>
    <property type="match status" value="1"/>
</dbReference>
<reference evidence="8 9" key="1">
    <citation type="journal article" date="2018" name="Gigascience">
        <title>Genomes of trombidid mites reveal novel predicted allergens and laterally-transferred genes associated with secondary metabolism.</title>
        <authorList>
            <person name="Dong X."/>
            <person name="Chaisiri K."/>
            <person name="Xia D."/>
            <person name="Armstrong S.D."/>
            <person name="Fang Y."/>
            <person name="Donnelly M.J."/>
            <person name="Kadowaki T."/>
            <person name="McGarry J.W."/>
            <person name="Darby A.C."/>
            <person name="Makepeace B.L."/>
        </authorList>
    </citation>
    <scope>NUCLEOTIDE SEQUENCE [LARGE SCALE GENOMIC DNA]</scope>
    <source>
        <strain evidence="8">UoL-WK</strain>
    </source>
</reference>
<dbReference type="Gene3D" id="3.40.50.2000">
    <property type="entry name" value="Glycogen Phosphorylase B"/>
    <property type="match status" value="1"/>
</dbReference>
<evidence type="ECO:0000256" key="6">
    <source>
        <dbReference type="ARBA" id="ARBA00022989"/>
    </source>
</evidence>
<dbReference type="GO" id="GO:0004577">
    <property type="term" value="F:N-acetylglucosaminyldiphosphodolichol N-acetylglucosaminyltransferase activity"/>
    <property type="evidence" value="ECO:0007669"/>
    <property type="project" value="TreeGrafter"/>
</dbReference>
<keyword evidence="8" id="KW-0808">Transferase</keyword>
<evidence type="ECO:0000256" key="1">
    <source>
        <dbReference type="ARBA" id="ARBA00004389"/>
    </source>
</evidence>
<name>A0A443QQC5_9ACAR</name>
<dbReference type="PANTHER" id="PTHR12154:SF4">
    <property type="entry name" value="UDP-N-ACETYLGLUCOSAMINE TRANSFERASE SUBUNIT ALG14 HOMOLOG"/>
    <property type="match status" value="1"/>
</dbReference>
<accession>A0A443QQC5</accession>
<evidence type="ECO:0000256" key="7">
    <source>
        <dbReference type="ARBA" id="ARBA00023136"/>
    </source>
</evidence>
<organism evidence="8 9">
    <name type="scientific">Dinothrombium tinctorium</name>
    <dbReference type="NCBI Taxonomy" id="1965070"/>
    <lineage>
        <taxon>Eukaryota</taxon>
        <taxon>Metazoa</taxon>
        <taxon>Ecdysozoa</taxon>
        <taxon>Arthropoda</taxon>
        <taxon>Chelicerata</taxon>
        <taxon>Arachnida</taxon>
        <taxon>Acari</taxon>
        <taxon>Acariformes</taxon>
        <taxon>Trombidiformes</taxon>
        <taxon>Prostigmata</taxon>
        <taxon>Anystina</taxon>
        <taxon>Parasitengona</taxon>
        <taxon>Trombidioidea</taxon>
        <taxon>Trombidiidae</taxon>
        <taxon>Dinothrombium</taxon>
    </lineage>
</organism>
<evidence type="ECO:0000256" key="5">
    <source>
        <dbReference type="ARBA" id="ARBA00022824"/>
    </source>
</evidence>
<sequence length="165" mass="18696">MVILGSGGHTKEMLDLCAHLDFENKFKPLVFVIAKHDHLSSRKVQNFAEFKNSKVLFVFRSRKVGQSYFSSIFTTLWATLEALLVCAKERPQLLLCNGPGTCIPFCVAARLTSFHCTQVFVESFCRTRSLSLSAKIALFISDYVLVQWPHLAKKYPKCIYEGLLV</sequence>
<dbReference type="GO" id="GO:0043541">
    <property type="term" value="C:UDP-N-acetylglucosamine transferase complex"/>
    <property type="evidence" value="ECO:0007669"/>
    <property type="project" value="TreeGrafter"/>
</dbReference>
<keyword evidence="7" id="KW-0472">Membrane</keyword>
<comment type="similarity">
    <text evidence="2">Belongs to the ALG14 family.</text>
</comment>
<dbReference type="PANTHER" id="PTHR12154">
    <property type="entry name" value="GLYCOSYL TRANSFERASE-RELATED"/>
    <property type="match status" value="1"/>
</dbReference>
<evidence type="ECO:0000256" key="3">
    <source>
        <dbReference type="ARBA" id="ARBA00017467"/>
    </source>
</evidence>
<dbReference type="OrthoDB" id="17098at2759"/>